<evidence type="ECO:0000256" key="1">
    <source>
        <dbReference type="ARBA" id="ARBA00006987"/>
    </source>
</evidence>
<comment type="similarity">
    <text evidence="1">Belongs to the UPF0065 (bug) family.</text>
</comment>
<dbReference type="PANTHER" id="PTHR42928">
    <property type="entry name" value="TRICARBOXYLATE-BINDING PROTEIN"/>
    <property type="match status" value="1"/>
</dbReference>
<dbReference type="RefSeq" id="WP_201684063.1">
    <property type="nucleotide sequence ID" value="NZ_JAEQNA010000003.1"/>
</dbReference>
<dbReference type="InterPro" id="IPR005064">
    <property type="entry name" value="BUG"/>
</dbReference>
<feature type="chain" id="PRO_5037188743" evidence="2">
    <location>
        <begin position="24"/>
        <end position="324"/>
    </location>
</feature>
<name>A0A936ZHH5_9BURK</name>
<dbReference type="CDD" id="cd07012">
    <property type="entry name" value="PBP2_Bug_TTT"/>
    <property type="match status" value="1"/>
</dbReference>
<dbReference type="EMBL" id="JAEQNA010000003">
    <property type="protein sequence ID" value="MBL0421002.1"/>
    <property type="molecule type" value="Genomic_DNA"/>
</dbReference>
<keyword evidence="4" id="KW-1185">Reference proteome</keyword>
<accession>A0A936ZHH5</accession>
<dbReference type="Gene3D" id="3.40.190.150">
    <property type="entry name" value="Bordetella uptake gene, domain 1"/>
    <property type="match status" value="1"/>
</dbReference>
<dbReference type="InterPro" id="IPR042100">
    <property type="entry name" value="Bug_dom1"/>
</dbReference>
<sequence>MQRRAFIGAAALAPFAAHLPALAQNGWPQRPVRWIVSSAAGSGPDILARYLADQLGRKWPQPVIVENRPGGQNVIGAQAAARSAPDGYTYYFATTAAMVTNVFTFKALPYDPAKDFAPVRLVGRSPFIIATAAGSPFKSLADVVAQAKANPGQVAIATEGPKQFSGMLADAVASMAGVKLNHVPYTKAPEALQDVVGGRTPLVCLPYAGIKAFLESGQVRALAVSTPRRLPDMPNVPALSETFPGFEYTGWNGLFAPAGTPADIVARVNRDLEAVVQQPEVAERIKSLGSLPETRMGVAEFEAFMKAERERWAGLVKTLGISAE</sequence>
<dbReference type="Proteomes" id="UP000613011">
    <property type="component" value="Unassembled WGS sequence"/>
</dbReference>
<dbReference type="PIRSF" id="PIRSF017082">
    <property type="entry name" value="YflP"/>
    <property type="match status" value="1"/>
</dbReference>
<dbReference type="Pfam" id="PF03401">
    <property type="entry name" value="TctC"/>
    <property type="match status" value="1"/>
</dbReference>
<organism evidence="3 4">
    <name type="scientific">Ramlibacter aurantiacus</name>
    <dbReference type="NCBI Taxonomy" id="2801330"/>
    <lineage>
        <taxon>Bacteria</taxon>
        <taxon>Pseudomonadati</taxon>
        <taxon>Pseudomonadota</taxon>
        <taxon>Betaproteobacteria</taxon>
        <taxon>Burkholderiales</taxon>
        <taxon>Comamonadaceae</taxon>
        <taxon>Ramlibacter</taxon>
    </lineage>
</organism>
<reference evidence="3" key="1">
    <citation type="submission" date="2021-01" db="EMBL/GenBank/DDBJ databases">
        <title>Ramlibacter sp. strain AW1 16S ribosomal RNA gene Genome sequencing and assembly.</title>
        <authorList>
            <person name="Kang M."/>
        </authorList>
    </citation>
    <scope>NUCLEOTIDE SEQUENCE</scope>
    <source>
        <strain evidence="3">AW1</strain>
    </source>
</reference>
<keyword evidence="2" id="KW-0732">Signal</keyword>
<evidence type="ECO:0000313" key="4">
    <source>
        <dbReference type="Proteomes" id="UP000613011"/>
    </source>
</evidence>
<protein>
    <submittedName>
        <fullName evidence="3">Tripartite tricarboxylate transporter substrate binding protein</fullName>
    </submittedName>
</protein>
<dbReference type="PANTHER" id="PTHR42928:SF5">
    <property type="entry name" value="BLR1237 PROTEIN"/>
    <property type="match status" value="1"/>
</dbReference>
<comment type="caution">
    <text evidence="3">The sequence shown here is derived from an EMBL/GenBank/DDBJ whole genome shotgun (WGS) entry which is preliminary data.</text>
</comment>
<dbReference type="Gene3D" id="3.40.190.10">
    <property type="entry name" value="Periplasmic binding protein-like II"/>
    <property type="match status" value="1"/>
</dbReference>
<feature type="signal peptide" evidence="2">
    <location>
        <begin position="1"/>
        <end position="23"/>
    </location>
</feature>
<dbReference type="SUPFAM" id="SSF53850">
    <property type="entry name" value="Periplasmic binding protein-like II"/>
    <property type="match status" value="1"/>
</dbReference>
<evidence type="ECO:0000256" key="2">
    <source>
        <dbReference type="SAM" id="SignalP"/>
    </source>
</evidence>
<proteinExistence type="inferred from homology"/>
<dbReference type="AlphaFoldDB" id="A0A936ZHH5"/>
<gene>
    <name evidence="3" type="ORF">JI739_11650</name>
</gene>
<evidence type="ECO:0000313" key="3">
    <source>
        <dbReference type="EMBL" id="MBL0421002.1"/>
    </source>
</evidence>